<protein>
    <submittedName>
        <fullName evidence="1">Uncharacterized protein</fullName>
    </submittedName>
</protein>
<reference evidence="1" key="1">
    <citation type="submission" date="2018-02" db="EMBL/GenBank/DDBJ databases">
        <title>Rhizophora mucronata_Transcriptome.</title>
        <authorList>
            <person name="Meera S.P."/>
            <person name="Sreeshan A."/>
            <person name="Augustine A."/>
        </authorList>
    </citation>
    <scope>NUCLEOTIDE SEQUENCE</scope>
    <source>
        <tissue evidence="1">Leaf</tissue>
    </source>
</reference>
<accession>A0A2P2MZX1</accession>
<name>A0A2P2MZX1_RHIMU</name>
<sequence>MMMKEASMASNPSLEIMIVTSDLGPLNVDKVDGFFLRVGHIIIYSC</sequence>
<organism evidence="1">
    <name type="scientific">Rhizophora mucronata</name>
    <name type="common">Asiatic mangrove</name>
    <dbReference type="NCBI Taxonomy" id="61149"/>
    <lineage>
        <taxon>Eukaryota</taxon>
        <taxon>Viridiplantae</taxon>
        <taxon>Streptophyta</taxon>
        <taxon>Embryophyta</taxon>
        <taxon>Tracheophyta</taxon>
        <taxon>Spermatophyta</taxon>
        <taxon>Magnoliopsida</taxon>
        <taxon>eudicotyledons</taxon>
        <taxon>Gunneridae</taxon>
        <taxon>Pentapetalae</taxon>
        <taxon>rosids</taxon>
        <taxon>fabids</taxon>
        <taxon>Malpighiales</taxon>
        <taxon>Rhizophoraceae</taxon>
        <taxon>Rhizophora</taxon>
    </lineage>
</organism>
<dbReference type="AlphaFoldDB" id="A0A2P2MZX1"/>
<proteinExistence type="predicted"/>
<dbReference type="EMBL" id="GGEC01055250">
    <property type="protein sequence ID" value="MBX35734.1"/>
    <property type="molecule type" value="Transcribed_RNA"/>
</dbReference>
<evidence type="ECO:0000313" key="1">
    <source>
        <dbReference type="EMBL" id="MBX35734.1"/>
    </source>
</evidence>